<accession>A0A167A4U7</accession>
<dbReference type="PATRIC" id="fig|1365253.3.peg.3760"/>
<name>A0A167A4U7_9GAMM</name>
<reference evidence="1 2" key="1">
    <citation type="submission" date="2013-07" db="EMBL/GenBank/DDBJ databases">
        <title>Comparative Genomic and Metabolomic Analysis of Twelve Strains of Pseudoalteromonas luteoviolacea.</title>
        <authorList>
            <person name="Vynne N.G."/>
            <person name="Mansson M."/>
            <person name="Gram L."/>
        </authorList>
    </citation>
    <scope>NUCLEOTIDE SEQUENCE [LARGE SCALE GENOMIC DNA]</scope>
    <source>
        <strain evidence="1 2">NCIMB 1942</strain>
    </source>
</reference>
<dbReference type="AlphaFoldDB" id="A0A167A4U7"/>
<evidence type="ECO:0000313" key="2">
    <source>
        <dbReference type="Proteomes" id="UP000076587"/>
    </source>
</evidence>
<organism evidence="1 2">
    <name type="scientific">Pseudoalteromonas luteoviolacea NCIMB 1942</name>
    <dbReference type="NCBI Taxonomy" id="1365253"/>
    <lineage>
        <taxon>Bacteria</taxon>
        <taxon>Pseudomonadati</taxon>
        <taxon>Pseudomonadota</taxon>
        <taxon>Gammaproteobacteria</taxon>
        <taxon>Alteromonadales</taxon>
        <taxon>Pseudoalteromonadaceae</taxon>
        <taxon>Pseudoalteromonas</taxon>
    </lineage>
</organism>
<gene>
    <name evidence="1" type="ORF">N482_03010</name>
</gene>
<evidence type="ECO:0000313" key="1">
    <source>
        <dbReference type="EMBL" id="KZN44987.1"/>
    </source>
</evidence>
<dbReference type="RefSeq" id="WP_063378185.1">
    <property type="nucleotide sequence ID" value="NZ_AUXT01000183.1"/>
</dbReference>
<protein>
    <submittedName>
        <fullName evidence="1">Uncharacterized protein</fullName>
    </submittedName>
</protein>
<dbReference type="OrthoDB" id="6315294at2"/>
<dbReference type="Proteomes" id="UP000076587">
    <property type="component" value="Unassembled WGS sequence"/>
</dbReference>
<comment type="caution">
    <text evidence="1">The sequence shown here is derived from an EMBL/GenBank/DDBJ whole genome shotgun (WGS) entry which is preliminary data.</text>
</comment>
<dbReference type="Pfam" id="PF15575">
    <property type="entry name" value="Imm49"/>
    <property type="match status" value="1"/>
</dbReference>
<dbReference type="EMBL" id="AUXT01000183">
    <property type="protein sequence ID" value="KZN44987.1"/>
    <property type="molecule type" value="Genomic_DNA"/>
</dbReference>
<sequence length="296" mass="34239">MTNIKIYPRDYADLSIYENVFQMVLRDRQRYIGRALSQLSELGAYATLDSIASSVNVIALTNYQHFRFFNNNEQLLLLISNLRLLCDIYRNAQAGRNLPSGDTLNVRVFETDIQLTGRPVSNWIDRNELCDQLSLAIIMRDQACINTLFSYTTDSVAEIYKDSYSRGAQEAYLEYVYTAMDEEIDHQAIHNKNMPIMDELLEGDYRFQLSLWRALGQLNQDKDLDAFEQAVIESFQAQSHIQKNDRELKDHMLPVMLLAPVCIAHDKYGYVPQHQNDYLPKWLLSGKFEKGIAEAK</sequence>
<dbReference type="InterPro" id="IPR029074">
    <property type="entry name" value="Imm49"/>
</dbReference>
<proteinExistence type="predicted"/>